<dbReference type="EMBL" id="KN832997">
    <property type="protein sequence ID" value="KIM81875.1"/>
    <property type="molecule type" value="Genomic_DNA"/>
</dbReference>
<gene>
    <name evidence="1" type="ORF">PILCRDRAFT_8524</name>
</gene>
<keyword evidence="2" id="KW-1185">Reference proteome</keyword>
<sequence length="168" mass="18621">MCYDLHYRPTCGGNPGLAFTLADAAFRSSEEIQSNAAFVLQLAQSDLLSIRLSWQDEKDFVGLVVALFITENDFNFCHYPIFRHSPAVDAGLTTLRHDVWLLELQRNIDSGLIFRMGGDQPGARLGRMKANKSKMWSWAPLSNGEVTAIGLPTMTAFGLPGEGFAMMF</sequence>
<dbReference type="OrthoDB" id="5231159at2759"/>
<dbReference type="HOGENOM" id="CLU_1587137_0_0_1"/>
<evidence type="ECO:0000313" key="2">
    <source>
        <dbReference type="Proteomes" id="UP000054166"/>
    </source>
</evidence>
<accession>A0A0C3FB32</accession>
<evidence type="ECO:0000313" key="1">
    <source>
        <dbReference type="EMBL" id="KIM81875.1"/>
    </source>
</evidence>
<dbReference type="AlphaFoldDB" id="A0A0C3FB32"/>
<reference evidence="1 2" key="1">
    <citation type="submission" date="2014-04" db="EMBL/GenBank/DDBJ databases">
        <authorList>
            <consortium name="DOE Joint Genome Institute"/>
            <person name="Kuo A."/>
            <person name="Tarkka M."/>
            <person name="Buscot F."/>
            <person name="Kohler A."/>
            <person name="Nagy L.G."/>
            <person name="Floudas D."/>
            <person name="Copeland A."/>
            <person name="Barry K.W."/>
            <person name="Cichocki N."/>
            <person name="Veneault-Fourrey C."/>
            <person name="LaButti K."/>
            <person name="Lindquist E.A."/>
            <person name="Lipzen A."/>
            <person name="Lundell T."/>
            <person name="Morin E."/>
            <person name="Murat C."/>
            <person name="Sun H."/>
            <person name="Tunlid A."/>
            <person name="Henrissat B."/>
            <person name="Grigoriev I.V."/>
            <person name="Hibbett D.S."/>
            <person name="Martin F."/>
            <person name="Nordberg H.P."/>
            <person name="Cantor M.N."/>
            <person name="Hua S.X."/>
        </authorList>
    </citation>
    <scope>NUCLEOTIDE SEQUENCE [LARGE SCALE GENOMIC DNA]</scope>
    <source>
        <strain evidence="1 2">F 1598</strain>
    </source>
</reference>
<protein>
    <submittedName>
        <fullName evidence="1">Uncharacterized protein</fullName>
    </submittedName>
</protein>
<dbReference type="Proteomes" id="UP000054166">
    <property type="component" value="Unassembled WGS sequence"/>
</dbReference>
<proteinExistence type="predicted"/>
<name>A0A0C3FB32_PILCF</name>
<dbReference type="InParanoid" id="A0A0C3FB32"/>
<reference evidence="2" key="2">
    <citation type="submission" date="2015-01" db="EMBL/GenBank/DDBJ databases">
        <title>Evolutionary Origins and Diversification of the Mycorrhizal Mutualists.</title>
        <authorList>
            <consortium name="DOE Joint Genome Institute"/>
            <consortium name="Mycorrhizal Genomics Consortium"/>
            <person name="Kohler A."/>
            <person name="Kuo A."/>
            <person name="Nagy L.G."/>
            <person name="Floudas D."/>
            <person name="Copeland A."/>
            <person name="Barry K.W."/>
            <person name="Cichocki N."/>
            <person name="Veneault-Fourrey C."/>
            <person name="LaButti K."/>
            <person name="Lindquist E.A."/>
            <person name="Lipzen A."/>
            <person name="Lundell T."/>
            <person name="Morin E."/>
            <person name="Murat C."/>
            <person name="Riley R."/>
            <person name="Ohm R."/>
            <person name="Sun H."/>
            <person name="Tunlid A."/>
            <person name="Henrissat B."/>
            <person name="Grigoriev I.V."/>
            <person name="Hibbett D.S."/>
            <person name="Martin F."/>
        </authorList>
    </citation>
    <scope>NUCLEOTIDE SEQUENCE [LARGE SCALE GENOMIC DNA]</scope>
    <source>
        <strain evidence="2">F 1598</strain>
    </source>
</reference>
<organism evidence="1 2">
    <name type="scientific">Piloderma croceum (strain F 1598)</name>
    <dbReference type="NCBI Taxonomy" id="765440"/>
    <lineage>
        <taxon>Eukaryota</taxon>
        <taxon>Fungi</taxon>
        <taxon>Dikarya</taxon>
        <taxon>Basidiomycota</taxon>
        <taxon>Agaricomycotina</taxon>
        <taxon>Agaricomycetes</taxon>
        <taxon>Agaricomycetidae</taxon>
        <taxon>Atheliales</taxon>
        <taxon>Atheliaceae</taxon>
        <taxon>Piloderma</taxon>
    </lineage>
</organism>